<dbReference type="AlphaFoldDB" id="A0A514CEK7"/>
<dbReference type="Pfam" id="PF13432">
    <property type="entry name" value="TPR_16"/>
    <property type="match status" value="1"/>
</dbReference>
<dbReference type="SUPFAM" id="SSF48452">
    <property type="entry name" value="TPR-like"/>
    <property type="match status" value="1"/>
</dbReference>
<keyword evidence="2 3" id="KW-0802">TPR repeat</keyword>
<dbReference type="Proteomes" id="UP000316614">
    <property type="component" value="Chromosome"/>
</dbReference>
<dbReference type="OrthoDB" id="1490552at2"/>
<dbReference type="PROSITE" id="PS50005">
    <property type="entry name" value="TPR"/>
    <property type="match status" value="1"/>
</dbReference>
<organism evidence="4 5">
    <name type="scientific">Echinicola soli</name>
    <dbReference type="NCBI Taxonomy" id="2591634"/>
    <lineage>
        <taxon>Bacteria</taxon>
        <taxon>Pseudomonadati</taxon>
        <taxon>Bacteroidota</taxon>
        <taxon>Cytophagia</taxon>
        <taxon>Cytophagales</taxon>
        <taxon>Cyclobacteriaceae</taxon>
        <taxon>Echinicola</taxon>
    </lineage>
</organism>
<proteinExistence type="predicted"/>
<sequence length="272" mass="30609">MKKTQIILVVVVIVVVGVLYSLPRVVVDNEENNENIGQEDVAASDSVVQAHDVQIPETERGTVSGLIANLENAESKENFTIFADSLAAFYQKAGMYDSAAYYLGKGADQFSDMELKEKAGNAYYEAYGFAMDQEKMSMLAEKTRAYLNQVLEANPDRLDLKTKVAMTYVSSSNPMQGIMMIREVLEEDPENQEALYNMGILSMQSGQYKRAVERFETLVGYYPENVQGQFYLGVSYFESKQKKKAKNQFQKVKDMTEDPMILSSVDNYLGQL</sequence>
<reference evidence="4 5" key="1">
    <citation type="submission" date="2019-06" db="EMBL/GenBank/DDBJ databases">
        <title>Echinicola alkalisoli sp. nov. isolated from saline soil.</title>
        <authorList>
            <person name="Sun J.-Q."/>
            <person name="Xu L."/>
        </authorList>
    </citation>
    <scope>NUCLEOTIDE SEQUENCE [LARGE SCALE GENOMIC DNA]</scope>
    <source>
        <strain evidence="4 5">LN3S3</strain>
    </source>
</reference>
<evidence type="ECO:0000256" key="1">
    <source>
        <dbReference type="ARBA" id="ARBA00022737"/>
    </source>
</evidence>
<evidence type="ECO:0000256" key="3">
    <source>
        <dbReference type="PROSITE-ProRule" id="PRU00339"/>
    </source>
</evidence>
<accession>A0A514CEK7</accession>
<evidence type="ECO:0000313" key="5">
    <source>
        <dbReference type="Proteomes" id="UP000316614"/>
    </source>
</evidence>
<evidence type="ECO:0000256" key="2">
    <source>
        <dbReference type="ARBA" id="ARBA00022803"/>
    </source>
</evidence>
<dbReference type="InterPro" id="IPR051012">
    <property type="entry name" value="CellSynth/LPSAsmb/PSIAsmb"/>
</dbReference>
<evidence type="ECO:0000313" key="4">
    <source>
        <dbReference type="EMBL" id="QDH78267.1"/>
    </source>
</evidence>
<dbReference type="PANTHER" id="PTHR45586">
    <property type="entry name" value="TPR REPEAT-CONTAINING PROTEIN PA4667"/>
    <property type="match status" value="1"/>
</dbReference>
<keyword evidence="1" id="KW-0677">Repeat</keyword>
<keyword evidence="5" id="KW-1185">Reference proteome</keyword>
<dbReference type="EMBL" id="CP041253">
    <property type="protein sequence ID" value="QDH78267.1"/>
    <property type="molecule type" value="Genomic_DNA"/>
</dbReference>
<feature type="repeat" description="TPR" evidence="3">
    <location>
        <begin position="192"/>
        <end position="225"/>
    </location>
</feature>
<dbReference type="InterPro" id="IPR019734">
    <property type="entry name" value="TPR_rpt"/>
</dbReference>
<dbReference type="PANTHER" id="PTHR45586:SF1">
    <property type="entry name" value="LIPOPOLYSACCHARIDE ASSEMBLY PROTEIN B"/>
    <property type="match status" value="1"/>
</dbReference>
<gene>
    <name evidence="4" type="ORF">FKX85_04125</name>
</gene>
<name>A0A514CEK7_9BACT</name>
<dbReference type="InterPro" id="IPR011990">
    <property type="entry name" value="TPR-like_helical_dom_sf"/>
</dbReference>
<dbReference type="RefSeq" id="WP_141613525.1">
    <property type="nucleotide sequence ID" value="NZ_CP041253.1"/>
</dbReference>
<dbReference type="SMART" id="SM00028">
    <property type="entry name" value="TPR"/>
    <property type="match status" value="2"/>
</dbReference>
<dbReference type="Gene3D" id="1.25.40.10">
    <property type="entry name" value="Tetratricopeptide repeat domain"/>
    <property type="match status" value="1"/>
</dbReference>
<dbReference type="KEGG" id="echi:FKX85_04125"/>
<protein>
    <submittedName>
        <fullName evidence="4">Tetratricopeptide repeat protein</fullName>
    </submittedName>
</protein>